<accession>A0A5B7JZZ4</accession>
<dbReference type="EMBL" id="VSRR010115378">
    <property type="protein sequence ID" value="MPC98747.1"/>
    <property type="molecule type" value="Genomic_DNA"/>
</dbReference>
<sequence>MRRGETMWGVGAR</sequence>
<proteinExistence type="predicted"/>
<protein>
    <submittedName>
        <fullName evidence="1">Uncharacterized protein</fullName>
    </submittedName>
</protein>
<evidence type="ECO:0000313" key="2">
    <source>
        <dbReference type="Proteomes" id="UP000324222"/>
    </source>
</evidence>
<comment type="caution">
    <text evidence="1">The sequence shown here is derived from an EMBL/GenBank/DDBJ whole genome shotgun (WGS) entry which is preliminary data.</text>
</comment>
<name>A0A5B7JZZ4_PORTR</name>
<dbReference type="Proteomes" id="UP000324222">
    <property type="component" value="Unassembled WGS sequence"/>
</dbReference>
<evidence type="ECO:0000313" key="1">
    <source>
        <dbReference type="EMBL" id="MPC98747.1"/>
    </source>
</evidence>
<keyword evidence="2" id="KW-1185">Reference proteome</keyword>
<gene>
    <name evidence="1" type="ORF">E2C01_094128</name>
</gene>
<reference evidence="1 2" key="1">
    <citation type="submission" date="2019-05" db="EMBL/GenBank/DDBJ databases">
        <title>Another draft genome of Portunus trituberculatus and its Hox gene families provides insights of decapod evolution.</title>
        <authorList>
            <person name="Jeong J.-H."/>
            <person name="Song I."/>
            <person name="Kim S."/>
            <person name="Choi T."/>
            <person name="Kim D."/>
            <person name="Ryu S."/>
            <person name="Kim W."/>
        </authorList>
    </citation>
    <scope>NUCLEOTIDE SEQUENCE [LARGE SCALE GENOMIC DNA]</scope>
    <source>
        <tissue evidence="1">Muscle</tissue>
    </source>
</reference>
<organism evidence="1 2">
    <name type="scientific">Portunus trituberculatus</name>
    <name type="common">Swimming crab</name>
    <name type="synonym">Neptunus trituberculatus</name>
    <dbReference type="NCBI Taxonomy" id="210409"/>
    <lineage>
        <taxon>Eukaryota</taxon>
        <taxon>Metazoa</taxon>
        <taxon>Ecdysozoa</taxon>
        <taxon>Arthropoda</taxon>
        <taxon>Crustacea</taxon>
        <taxon>Multicrustacea</taxon>
        <taxon>Malacostraca</taxon>
        <taxon>Eumalacostraca</taxon>
        <taxon>Eucarida</taxon>
        <taxon>Decapoda</taxon>
        <taxon>Pleocyemata</taxon>
        <taxon>Brachyura</taxon>
        <taxon>Eubrachyura</taxon>
        <taxon>Portunoidea</taxon>
        <taxon>Portunidae</taxon>
        <taxon>Portuninae</taxon>
        <taxon>Portunus</taxon>
    </lineage>
</organism>